<name>A0A9E8S8W3_9MICO</name>
<organism evidence="8 9">
    <name type="scientific">Microcella daejeonensis</name>
    <dbReference type="NCBI Taxonomy" id="2994971"/>
    <lineage>
        <taxon>Bacteria</taxon>
        <taxon>Bacillati</taxon>
        <taxon>Actinomycetota</taxon>
        <taxon>Actinomycetes</taxon>
        <taxon>Micrococcales</taxon>
        <taxon>Microbacteriaceae</taxon>
        <taxon>Microcella</taxon>
    </lineage>
</organism>
<evidence type="ECO:0000256" key="2">
    <source>
        <dbReference type="ARBA" id="ARBA00022475"/>
    </source>
</evidence>
<dbReference type="EMBL" id="CP113089">
    <property type="protein sequence ID" value="WAB81319.1"/>
    <property type="molecule type" value="Genomic_DNA"/>
</dbReference>
<keyword evidence="5 6" id="KW-0472">Membrane</keyword>
<feature type="domain" description="Cardiolipin synthase N-terminal" evidence="7">
    <location>
        <begin position="35"/>
        <end position="78"/>
    </location>
</feature>
<dbReference type="InterPro" id="IPR027379">
    <property type="entry name" value="CLS_N"/>
</dbReference>
<evidence type="ECO:0000256" key="6">
    <source>
        <dbReference type="SAM" id="Phobius"/>
    </source>
</evidence>
<evidence type="ECO:0000259" key="7">
    <source>
        <dbReference type="Pfam" id="PF13396"/>
    </source>
</evidence>
<keyword evidence="3 6" id="KW-0812">Transmembrane</keyword>
<evidence type="ECO:0000313" key="8">
    <source>
        <dbReference type="EMBL" id="WAB81319.1"/>
    </source>
</evidence>
<accession>A0A9E8S8W3</accession>
<dbReference type="Proteomes" id="UP001164706">
    <property type="component" value="Chromosome"/>
</dbReference>
<dbReference type="KEGG" id="mdb:OVN18_12390"/>
<evidence type="ECO:0000256" key="4">
    <source>
        <dbReference type="ARBA" id="ARBA00022989"/>
    </source>
</evidence>
<dbReference type="RefSeq" id="WP_267781068.1">
    <property type="nucleotide sequence ID" value="NZ_CP113089.1"/>
</dbReference>
<gene>
    <name evidence="8" type="ORF">OVN18_12390</name>
</gene>
<reference evidence="8" key="1">
    <citation type="submission" date="2022-11" db="EMBL/GenBank/DDBJ databases">
        <title>Description of Microcella daejonensis nov. sp, isolated from riverside soil.</title>
        <authorList>
            <person name="Molina K.M."/>
            <person name="Kim S.B."/>
        </authorList>
    </citation>
    <scope>NUCLEOTIDE SEQUENCE</scope>
    <source>
        <strain evidence="8">MMS21-STM12</strain>
    </source>
</reference>
<evidence type="ECO:0000256" key="5">
    <source>
        <dbReference type="ARBA" id="ARBA00023136"/>
    </source>
</evidence>
<comment type="subcellular location">
    <subcellularLocation>
        <location evidence="1">Cell membrane</location>
        <topology evidence="1">Multi-pass membrane protein</topology>
    </subcellularLocation>
</comment>
<dbReference type="Pfam" id="PF13396">
    <property type="entry name" value="PLDc_N"/>
    <property type="match status" value="1"/>
</dbReference>
<dbReference type="AlphaFoldDB" id="A0A9E8S8W3"/>
<protein>
    <submittedName>
        <fullName evidence="8">PLDc N-terminal domain-containing protein</fullName>
    </submittedName>
</protein>
<evidence type="ECO:0000313" key="9">
    <source>
        <dbReference type="Proteomes" id="UP001164706"/>
    </source>
</evidence>
<proteinExistence type="predicted"/>
<evidence type="ECO:0000256" key="1">
    <source>
        <dbReference type="ARBA" id="ARBA00004651"/>
    </source>
</evidence>
<keyword evidence="9" id="KW-1185">Reference proteome</keyword>
<evidence type="ECO:0000256" key="3">
    <source>
        <dbReference type="ARBA" id="ARBA00022692"/>
    </source>
</evidence>
<dbReference type="GO" id="GO:0005886">
    <property type="term" value="C:plasma membrane"/>
    <property type="evidence" value="ECO:0007669"/>
    <property type="project" value="UniProtKB-SubCell"/>
</dbReference>
<keyword evidence="2" id="KW-1003">Cell membrane</keyword>
<feature type="transmembrane region" description="Helical" evidence="6">
    <location>
        <begin position="23"/>
        <end position="44"/>
    </location>
</feature>
<keyword evidence="4 6" id="KW-1133">Transmembrane helix</keyword>
<feature type="transmembrane region" description="Helical" evidence="6">
    <location>
        <begin position="56"/>
        <end position="76"/>
    </location>
</feature>
<sequence length="93" mass="9728">MIPALATLDGETANPMLPAGYDLLLTLVPIMMIALIAASLVSIARHSDGLSPLATAVWSAVVLLAPLLGPAAWVLIGRAQVRQSRLDVTTKSR</sequence>